<accession>X1V7E4</accession>
<dbReference type="AlphaFoldDB" id="X1V7E4"/>
<proteinExistence type="predicted"/>
<protein>
    <submittedName>
        <fullName evidence="1">Uncharacterized protein</fullName>
    </submittedName>
</protein>
<evidence type="ECO:0000313" key="1">
    <source>
        <dbReference type="EMBL" id="GAJ00910.1"/>
    </source>
</evidence>
<reference evidence="1" key="1">
    <citation type="journal article" date="2014" name="Front. Microbiol.">
        <title>High frequency of phylogenetically diverse reductive dehalogenase-homologous genes in deep subseafloor sedimentary metagenomes.</title>
        <authorList>
            <person name="Kawai M."/>
            <person name="Futagami T."/>
            <person name="Toyoda A."/>
            <person name="Takaki Y."/>
            <person name="Nishi S."/>
            <person name="Hori S."/>
            <person name="Arai W."/>
            <person name="Tsubouchi T."/>
            <person name="Morono Y."/>
            <person name="Uchiyama I."/>
            <person name="Ito T."/>
            <person name="Fujiyama A."/>
            <person name="Inagaki F."/>
            <person name="Takami H."/>
        </authorList>
    </citation>
    <scope>NUCLEOTIDE SEQUENCE</scope>
    <source>
        <strain evidence="1">Expedition CK06-06</strain>
    </source>
</reference>
<sequence length="49" mass="5962">LFNYNGSPIQFYRRTTQTCLLGCHHVYYRAWNEAHQEEDYESDYKHGGY</sequence>
<organism evidence="1">
    <name type="scientific">marine sediment metagenome</name>
    <dbReference type="NCBI Taxonomy" id="412755"/>
    <lineage>
        <taxon>unclassified sequences</taxon>
        <taxon>metagenomes</taxon>
        <taxon>ecological metagenomes</taxon>
    </lineage>
</organism>
<gene>
    <name evidence="1" type="ORF">S12H4_35745</name>
</gene>
<dbReference type="EMBL" id="BARW01021252">
    <property type="protein sequence ID" value="GAJ00910.1"/>
    <property type="molecule type" value="Genomic_DNA"/>
</dbReference>
<comment type="caution">
    <text evidence="1">The sequence shown here is derived from an EMBL/GenBank/DDBJ whole genome shotgun (WGS) entry which is preliminary data.</text>
</comment>
<name>X1V7E4_9ZZZZ</name>
<feature type="non-terminal residue" evidence="1">
    <location>
        <position position="1"/>
    </location>
</feature>